<sequence length="102" mass="11439">MTGLVAAHRAADAVEPICRVLEMARSRVYSHAAREADPGARPDRWWRGWALVAQIRRVRDQNRQVDGVRKVCKQLCGKAGRWRGARWRGGCAGWACVAWSVA</sequence>
<evidence type="ECO:0000313" key="2">
    <source>
        <dbReference type="Proteomes" id="UP000239898"/>
    </source>
</evidence>
<keyword evidence="2" id="KW-1185">Reference proteome</keyword>
<dbReference type="AlphaFoldDB" id="A0A2S6ZBP9"/>
<dbReference type="EMBL" id="MIGX01000111">
    <property type="protein sequence ID" value="PPT84509.1"/>
    <property type="molecule type" value="Genomic_DNA"/>
</dbReference>
<gene>
    <name evidence="1" type="ORF">XthCFBP4691_16520</name>
</gene>
<dbReference type="Proteomes" id="UP000239898">
    <property type="component" value="Unassembled WGS sequence"/>
</dbReference>
<organism evidence="1 2">
    <name type="scientific">Xanthomonas theicola</name>
    <dbReference type="NCBI Taxonomy" id="56464"/>
    <lineage>
        <taxon>Bacteria</taxon>
        <taxon>Pseudomonadati</taxon>
        <taxon>Pseudomonadota</taxon>
        <taxon>Gammaproteobacteria</taxon>
        <taxon>Lysobacterales</taxon>
        <taxon>Lysobacteraceae</taxon>
        <taxon>Xanthomonas</taxon>
    </lineage>
</organism>
<evidence type="ECO:0000313" key="1">
    <source>
        <dbReference type="EMBL" id="PPT84509.1"/>
    </source>
</evidence>
<comment type="caution">
    <text evidence="1">The sequence shown here is derived from an EMBL/GenBank/DDBJ whole genome shotgun (WGS) entry which is preliminary data.</text>
</comment>
<accession>A0A2S6ZBP9</accession>
<proteinExistence type="predicted"/>
<name>A0A2S6ZBP9_9XANT</name>
<feature type="non-terminal residue" evidence="1">
    <location>
        <position position="102"/>
    </location>
</feature>
<reference evidence="1 2" key="1">
    <citation type="submission" date="2016-08" db="EMBL/GenBank/DDBJ databases">
        <title>Evolution of the type three secretion system and type three effector repertoires in Xanthomonas.</title>
        <authorList>
            <person name="Merda D."/>
            <person name="Briand M."/>
            <person name="Bosis E."/>
            <person name="Rousseau C."/>
            <person name="Portier P."/>
            <person name="Jacques M.-A."/>
            <person name="Fischer-Le Saux M."/>
        </authorList>
    </citation>
    <scope>NUCLEOTIDE SEQUENCE [LARGE SCALE GENOMIC DNA]</scope>
    <source>
        <strain evidence="1 2">CFBP 4691</strain>
    </source>
</reference>
<evidence type="ECO:0008006" key="3">
    <source>
        <dbReference type="Google" id="ProtNLM"/>
    </source>
</evidence>
<protein>
    <recommendedName>
        <fullName evidence="3">Transposase</fullName>
    </recommendedName>
</protein>